<evidence type="ECO:0008006" key="3">
    <source>
        <dbReference type="Google" id="ProtNLM"/>
    </source>
</evidence>
<sequence>MIVREIFFKTVRCAKNNHLQTVQDIVQKLSPEQITHEYSCPNFISGTKCANCQYH</sequence>
<proteinExistence type="predicted"/>
<dbReference type="EMBL" id="CP155571">
    <property type="protein sequence ID" value="XFO75213.1"/>
    <property type="molecule type" value="Genomic_DNA"/>
</dbReference>
<name>A0ABZ3JAU1_SPOA4</name>
<evidence type="ECO:0000313" key="2">
    <source>
        <dbReference type="Proteomes" id="UP000216052"/>
    </source>
</evidence>
<accession>A0ABZ3JAU1</accession>
<evidence type="ECO:0000313" key="1">
    <source>
        <dbReference type="EMBL" id="XFO75213.1"/>
    </source>
</evidence>
<gene>
    <name evidence="1" type="ORF">SPACI_053280</name>
</gene>
<reference evidence="1" key="1">
    <citation type="submission" date="2024-05" db="EMBL/GenBank/DDBJ databases">
        <title>Isolation and characterization of Sporomusa carbonis sp. nov., a carboxydotrophic hydrogenogen in the genus of Sporomusa isolated from a charcoal burning pile.</title>
        <authorList>
            <person name="Boeer T."/>
            <person name="Rosenbaum F."/>
            <person name="Eysell L."/>
            <person name="Mueller V."/>
            <person name="Daniel R."/>
            <person name="Poehlein A."/>
        </authorList>
    </citation>
    <scope>NUCLEOTIDE SEQUENCE [LARGE SCALE GENOMIC DNA]</scope>
    <source>
        <strain evidence="1">DSM 3132</strain>
    </source>
</reference>
<keyword evidence="2" id="KW-1185">Reference proteome</keyword>
<organism evidence="1 2">
    <name type="scientific">Sporomusa acidovorans (strain ATCC 49682 / DSM 3132 / Mol)</name>
    <dbReference type="NCBI Taxonomy" id="1123286"/>
    <lineage>
        <taxon>Bacteria</taxon>
        <taxon>Bacillati</taxon>
        <taxon>Bacillota</taxon>
        <taxon>Negativicutes</taxon>
        <taxon>Selenomonadales</taxon>
        <taxon>Sporomusaceae</taxon>
        <taxon>Sporomusa</taxon>
    </lineage>
</organism>
<dbReference type="Proteomes" id="UP000216052">
    <property type="component" value="Chromosome"/>
</dbReference>
<protein>
    <recommendedName>
        <fullName evidence="3">Transposase zinc-binding domain-containing protein</fullName>
    </recommendedName>
</protein>